<accession>E6TUJ0</accession>
<dbReference type="RefSeq" id="WP_013489213.1">
    <property type="nucleotide sequence ID" value="NC_014829.1"/>
</dbReference>
<proteinExistence type="predicted"/>
<dbReference type="EMBL" id="CP002394">
    <property type="protein sequence ID" value="ADU30880.1"/>
    <property type="molecule type" value="Genomic_DNA"/>
</dbReference>
<dbReference type="Proteomes" id="UP000001401">
    <property type="component" value="Chromosome"/>
</dbReference>
<dbReference type="Pfam" id="PF14504">
    <property type="entry name" value="CAP_assoc_N"/>
    <property type="match status" value="1"/>
</dbReference>
<dbReference type="CDD" id="cd05379">
    <property type="entry name" value="CAP_bacterial"/>
    <property type="match status" value="1"/>
</dbReference>
<dbReference type="eggNOG" id="COG2340">
    <property type="taxonomic scope" value="Bacteria"/>
</dbReference>
<sequence length="357" mass="41632">MKYIITIFIGCIILVGVIVYVENGEVTMEEGNNSETSSEVKEQVKEEDSSSAEEELNEGQHQLKANEIYSWIGENALKLKGEFGEPNRVDITPYNYEWWVYDMEEIYIQFGVREDAIVTVFTNHEAANIGPIQLGESYEYVQEYYDFNEKVSLHGQYRSFQFELNEEELLSRPMAAINNEVWAQFYFDVYHNELSSIRYVDQETLLLQQPYDIVFRGDMPESKELTDDEWKKVEEGQAKQVLALTNKIRERHGLQPLEWDDSTAYVAYLHSYDMYQEGYFSHTSPNYGELKDRLEGEDVLFQLAAENIAAYYVDAIGAVEGWLNSEGHRINLLHEDFTHLGVGVYRDYYTQNFLTPR</sequence>
<dbReference type="AlphaFoldDB" id="E6TUJ0"/>
<keyword evidence="5" id="KW-1185">Reference proteome</keyword>
<feature type="domain" description="SCP" evidence="2">
    <location>
        <begin position="242"/>
        <end position="352"/>
    </location>
</feature>
<evidence type="ECO:0000313" key="5">
    <source>
        <dbReference type="Proteomes" id="UP000001401"/>
    </source>
</evidence>
<name>E6TUJ0_EVAC2</name>
<protein>
    <submittedName>
        <fullName evidence="4">SCP-like extracellular</fullName>
    </submittedName>
</protein>
<dbReference type="PANTHER" id="PTHR31157">
    <property type="entry name" value="SCP DOMAIN-CONTAINING PROTEIN"/>
    <property type="match status" value="1"/>
</dbReference>
<dbReference type="InterPro" id="IPR035940">
    <property type="entry name" value="CAP_sf"/>
</dbReference>
<feature type="compositionally biased region" description="Basic and acidic residues" evidence="1">
    <location>
        <begin position="38"/>
        <end position="48"/>
    </location>
</feature>
<dbReference type="InterPro" id="IPR014044">
    <property type="entry name" value="CAP_dom"/>
</dbReference>
<evidence type="ECO:0000256" key="1">
    <source>
        <dbReference type="SAM" id="MobiDB-lite"/>
    </source>
</evidence>
<dbReference type="KEGG" id="bco:Bcell_2623"/>
<dbReference type="Pfam" id="PF00188">
    <property type="entry name" value="CAP"/>
    <property type="match status" value="1"/>
</dbReference>
<feature type="region of interest" description="Disordered" evidence="1">
    <location>
        <begin position="29"/>
        <end position="60"/>
    </location>
</feature>
<dbReference type="STRING" id="649639.Bcell_2623"/>
<dbReference type="HOGENOM" id="CLU_048708_0_1_9"/>
<feature type="domain" description="CAP-associated" evidence="3">
    <location>
        <begin position="72"/>
        <end position="211"/>
    </location>
</feature>
<organism evidence="4 5">
    <name type="scientific">Evansella cellulosilytica (strain ATCC 21833 / DSM 2522 / FERM P-1141 / JCM 9156 / N-4)</name>
    <name type="common">Bacillus cellulosilyticus</name>
    <dbReference type="NCBI Taxonomy" id="649639"/>
    <lineage>
        <taxon>Bacteria</taxon>
        <taxon>Bacillati</taxon>
        <taxon>Bacillota</taxon>
        <taxon>Bacilli</taxon>
        <taxon>Bacillales</taxon>
        <taxon>Bacillaceae</taxon>
        <taxon>Evansella</taxon>
    </lineage>
</organism>
<dbReference type="SUPFAM" id="SSF55797">
    <property type="entry name" value="PR-1-like"/>
    <property type="match status" value="1"/>
</dbReference>
<gene>
    <name evidence="4" type="ordered locus">Bcell_2623</name>
</gene>
<evidence type="ECO:0000313" key="4">
    <source>
        <dbReference type="EMBL" id="ADU30880.1"/>
    </source>
</evidence>
<dbReference type="Gene3D" id="3.40.33.10">
    <property type="entry name" value="CAP"/>
    <property type="match status" value="1"/>
</dbReference>
<dbReference type="InterPro" id="IPR029410">
    <property type="entry name" value="CAP_assoc"/>
</dbReference>
<dbReference type="PANTHER" id="PTHR31157:SF26">
    <property type="entry name" value="SCP-LIKE EXTRACELLULAR PROTEIN"/>
    <property type="match status" value="1"/>
</dbReference>
<evidence type="ECO:0000259" key="3">
    <source>
        <dbReference type="Pfam" id="PF14504"/>
    </source>
</evidence>
<reference evidence="4" key="1">
    <citation type="submission" date="2010-12" db="EMBL/GenBank/DDBJ databases">
        <title>Complete sequence of Bacillus cellulosilyticus DSM 2522.</title>
        <authorList>
            <consortium name="US DOE Joint Genome Institute"/>
            <person name="Lucas S."/>
            <person name="Copeland A."/>
            <person name="Lapidus A."/>
            <person name="Cheng J.-F."/>
            <person name="Bruce D."/>
            <person name="Goodwin L."/>
            <person name="Pitluck S."/>
            <person name="Chertkov O."/>
            <person name="Detter J.C."/>
            <person name="Han C."/>
            <person name="Tapia R."/>
            <person name="Land M."/>
            <person name="Hauser L."/>
            <person name="Jeffries C."/>
            <person name="Kyrpides N."/>
            <person name="Ivanova N."/>
            <person name="Mikhailova N."/>
            <person name="Brumm P."/>
            <person name="Mead D."/>
            <person name="Woyke T."/>
        </authorList>
    </citation>
    <scope>NUCLEOTIDE SEQUENCE [LARGE SCALE GENOMIC DNA]</scope>
    <source>
        <strain evidence="4">DSM 2522</strain>
    </source>
</reference>
<dbReference type="OrthoDB" id="9783944at2"/>
<evidence type="ECO:0000259" key="2">
    <source>
        <dbReference type="Pfam" id="PF00188"/>
    </source>
</evidence>